<evidence type="ECO:0000313" key="2">
    <source>
        <dbReference type="EMBL" id="KKJ75802.1"/>
    </source>
</evidence>
<dbReference type="CDD" id="cd01646">
    <property type="entry name" value="RT_Bac_retron_I"/>
    <property type="match status" value="1"/>
</dbReference>
<dbReference type="PROSITE" id="PS50878">
    <property type="entry name" value="RT_POL"/>
    <property type="match status" value="1"/>
</dbReference>
<dbReference type="RefSeq" id="WP_046509293.1">
    <property type="nucleotide sequence ID" value="NZ_LANI01000025.1"/>
</dbReference>
<gene>
    <name evidence="2" type="ORF">WH95_16370</name>
</gene>
<dbReference type="Pfam" id="PF00078">
    <property type="entry name" value="RVT_1"/>
    <property type="match status" value="1"/>
</dbReference>
<protein>
    <recommendedName>
        <fullName evidence="1">Reverse transcriptase domain-containing protein</fullName>
    </recommendedName>
</protein>
<dbReference type="STRING" id="1549748.WH95_16370"/>
<dbReference type="InterPro" id="IPR000477">
    <property type="entry name" value="RT_dom"/>
</dbReference>
<keyword evidence="3" id="KW-1185">Reference proteome</keyword>
<reference evidence="2 3" key="1">
    <citation type="submission" date="2015-03" db="EMBL/GenBank/DDBJ databases">
        <title>Genome sequence of Kiloniella sp. P1-1, isolated from the gut microflora of Pacific white shrimp, Penaeus vannamei.</title>
        <authorList>
            <person name="Shao Z."/>
            <person name="Wang L."/>
            <person name="Li X."/>
        </authorList>
    </citation>
    <scope>NUCLEOTIDE SEQUENCE [LARGE SCALE GENOMIC DNA]</scope>
    <source>
        <strain evidence="2 3">P1-1</strain>
    </source>
</reference>
<dbReference type="AlphaFoldDB" id="A0A0M2R1Q1"/>
<evidence type="ECO:0000313" key="3">
    <source>
        <dbReference type="Proteomes" id="UP000034491"/>
    </source>
</evidence>
<evidence type="ECO:0000259" key="1">
    <source>
        <dbReference type="PROSITE" id="PS50878"/>
    </source>
</evidence>
<proteinExistence type="predicted"/>
<dbReference type="NCBIfam" id="NF041748">
    <property type="entry name" value="Drt3b"/>
    <property type="match status" value="1"/>
</dbReference>
<comment type="caution">
    <text evidence="2">The sequence shown here is derived from an EMBL/GenBank/DDBJ whole genome shotgun (WGS) entry which is preliminary data.</text>
</comment>
<feature type="domain" description="Reverse transcriptase" evidence="1">
    <location>
        <begin position="125"/>
        <end position="397"/>
    </location>
</feature>
<dbReference type="PATRIC" id="fig|1549748.8.peg.2038"/>
<dbReference type="OrthoDB" id="9780724at2"/>
<dbReference type="EMBL" id="LANI01000025">
    <property type="protein sequence ID" value="KKJ75802.1"/>
    <property type="molecule type" value="Genomic_DNA"/>
</dbReference>
<name>A0A0M2R1Q1_9PROT</name>
<dbReference type="Proteomes" id="UP000034491">
    <property type="component" value="Unassembled WGS sequence"/>
</dbReference>
<accession>A0A0M2R1Q1</accession>
<organism evidence="2 3">
    <name type="scientific">Kiloniella litopenaei</name>
    <dbReference type="NCBI Taxonomy" id="1549748"/>
    <lineage>
        <taxon>Bacteria</taxon>
        <taxon>Pseudomonadati</taxon>
        <taxon>Pseudomonadota</taxon>
        <taxon>Alphaproteobacteria</taxon>
        <taxon>Rhodospirillales</taxon>
        <taxon>Kiloniellaceae</taxon>
        <taxon>Kiloniella</taxon>
    </lineage>
</organism>
<sequence length="705" mass="83246">MSARKLNIKYKKERTLLSDVLPYEVPLSFSNRHFYSFVLENKIECINADNNISLRWKKGSKALNSLMHILFSLPLNPKKVADKKIEIKGFETTFEVFNNGAPGKGDSAHTNLTPFSFKINHKKSEFRELTIPHPRSQMSVIEFYDRHKETILYYTSLSNFSLRRPNKISTYKFLKDRLHFSRLANTEIDSIIEEHNKEHENLKSFFSYKEISNIYKFYESFLYHKCEKRYDNLEKLDVSKCFDSIYTHSIVWAVIGKSASKEFITKANNSFSGRFDKLMQRLHYGETNGIVIGPEFSRVFAEIILQRVDRNLEERLKKTPNKLKFKHDYEIYRYVDDYFIFYNNAEDKTLIVNELQIALKEYKLSLNSNKAEDFNKPIITDITIAKNQISKFLSKSLQYKCEEVSDDCGEIKTVGSISVNANRLITTFKTIIKTNNVDYKDMLNYTFAVIEKKIEKILYNYHFVEKTTHSERQLVNALLHILEFVFFIYTVSPKVNTTIRLCRVIRSICEFLLGMKNREYSNQIHKLIFDEISFVIKKNNKIGYSQIETLYLLIALTQLGKDFWLEESALIEYLGLEPEKIEEVERNFDYFSITVSLFYMRNKKRYDHLRKKIEKIALFKVETKKKTRFKEAEMTMLALDIISCPYVSKSTKQKILSSFNVTELSTQNDIINFKSKSGRRQLWFTNWDNFNFGKELDAKQSQEVY</sequence>